<dbReference type="Gene3D" id="4.10.410.10">
    <property type="entry name" value="Pancreatic trypsin inhibitor Kunitz domain"/>
    <property type="match status" value="1"/>
</dbReference>
<evidence type="ECO:0000256" key="1">
    <source>
        <dbReference type="ARBA" id="ARBA00022690"/>
    </source>
</evidence>
<keyword evidence="6" id="KW-1185">Reference proteome</keyword>
<dbReference type="SUPFAM" id="SSF57362">
    <property type="entry name" value="BPTI-like"/>
    <property type="match status" value="1"/>
</dbReference>
<evidence type="ECO:0000256" key="3">
    <source>
        <dbReference type="ARBA" id="ARBA00023157"/>
    </source>
</evidence>
<gene>
    <name evidence="5" type="ORF">CLUMA_CG010283</name>
</gene>
<reference evidence="5 6" key="1">
    <citation type="submission" date="2015-04" db="EMBL/GenBank/DDBJ databases">
        <authorList>
            <person name="Syromyatnikov M.Y."/>
            <person name="Popov V.N."/>
        </authorList>
    </citation>
    <scope>NUCLEOTIDE SEQUENCE [LARGE SCALE GENOMIC DNA]</scope>
</reference>
<evidence type="ECO:0000259" key="4">
    <source>
        <dbReference type="PROSITE" id="PS50279"/>
    </source>
</evidence>
<dbReference type="OrthoDB" id="4473401at2759"/>
<dbReference type="CDD" id="cd00109">
    <property type="entry name" value="Kunitz-type"/>
    <property type="match status" value="1"/>
</dbReference>
<evidence type="ECO:0000256" key="2">
    <source>
        <dbReference type="ARBA" id="ARBA00022900"/>
    </source>
</evidence>
<dbReference type="Pfam" id="PF00014">
    <property type="entry name" value="Kunitz_BPTI"/>
    <property type="match status" value="1"/>
</dbReference>
<organism evidence="5 6">
    <name type="scientific">Clunio marinus</name>
    <dbReference type="NCBI Taxonomy" id="568069"/>
    <lineage>
        <taxon>Eukaryota</taxon>
        <taxon>Metazoa</taxon>
        <taxon>Ecdysozoa</taxon>
        <taxon>Arthropoda</taxon>
        <taxon>Hexapoda</taxon>
        <taxon>Insecta</taxon>
        <taxon>Pterygota</taxon>
        <taxon>Neoptera</taxon>
        <taxon>Endopterygota</taxon>
        <taxon>Diptera</taxon>
        <taxon>Nematocera</taxon>
        <taxon>Chironomoidea</taxon>
        <taxon>Chironomidae</taxon>
        <taxon>Clunio</taxon>
    </lineage>
</organism>
<dbReference type="SMART" id="SM00131">
    <property type="entry name" value="KU"/>
    <property type="match status" value="1"/>
</dbReference>
<dbReference type="Proteomes" id="UP000183832">
    <property type="component" value="Unassembled WGS sequence"/>
</dbReference>
<dbReference type="InterPro" id="IPR036880">
    <property type="entry name" value="Kunitz_BPTI_sf"/>
</dbReference>
<keyword evidence="3" id="KW-1015">Disulfide bond</keyword>
<dbReference type="EMBL" id="CVRI01000044">
    <property type="protein sequence ID" value="CRK96483.1"/>
    <property type="molecule type" value="Genomic_DNA"/>
</dbReference>
<dbReference type="GO" id="GO:0005615">
    <property type="term" value="C:extracellular space"/>
    <property type="evidence" value="ECO:0007669"/>
    <property type="project" value="TreeGrafter"/>
</dbReference>
<proteinExistence type="predicted"/>
<name>A0A1J1I8D8_9DIPT</name>
<dbReference type="GO" id="GO:0004867">
    <property type="term" value="F:serine-type endopeptidase inhibitor activity"/>
    <property type="evidence" value="ECO:0007669"/>
    <property type="project" value="UniProtKB-KW"/>
</dbReference>
<dbReference type="PANTHER" id="PTHR10083">
    <property type="entry name" value="KUNITZ-TYPE PROTEASE INHIBITOR-RELATED"/>
    <property type="match status" value="1"/>
</dbReference>
<feature type="domain" description="BPTI/Kunitz inhibitor" evidence="4">
    <location>
        <begin position="10"/>
        <end position="63"/>
    </location>
</feature>
<dbReference type="AlphaFoldDB" id="A0A1J1I8D8"/>
<keyword evidence="2" id="KW-0722">Serine protease inhibitor</keyword>
<keyword evidence="1" id="KW-0646">Protease inhibitor</keyword>
<dbReference type="InterPro" id="IPR002223">
    <property type="entry name" value="Kunitz_BPTI"/>
</dbReference>
<dbReference type="PROSITE" id="PS50279">
    <property type="entry name" value="BPTI_KUNITZ_2"/>
    <property type="match status" value="1"/>
</dbReference>
<protein>
    <submittedName>
        <fullName evidence="5">CLUMA_CG010283, isoform A</fullName>
    </submittedName>
</protein>
<dbReference type="InterPro" id="IPR050098">
    <property type="entry name" value="TFPI/VKTCI-like"/>
</dbReference>
<evidence type="ECO:0000313" key="6">
    <source>
        <dbReference type="Proteomes" id="UP000183832"/>
    </source>
</evidence>
<accession>A0A1J1I8D8</accession>
<sequence length="102" mass="11416">MCNISNSKACSLSLESGSLPCPVSQKRYYYNTVIGSCESFRYVGCNDEVPKNFDDEPSCRSSCLRGSVADSRCTDPAFTGSCRQGSSSTRWYYDDGEYFYTR</sequence>
<evidence type="ECO:0000313" key="5">
    <source>
        <dbReference type="EMBL" id="CRK96483.1"/>
    </source>
</evidence>
<dbReference type="PANTHER" id="PTHR10083:SF374">
    <property type="entry name" value="BPTI_KUNITZ INHIBITOR DOMAIN-CONTAINING PROTEIN"/>
    <property type="match status" value="1"/>
</dbReference>